<keyword evidence="3" id="KW-1185">Reference proteome</keyword>
<reference evidence="2" key="2">
    <citation type="submission" date="2025-09" db="UniProtKB">
        <authorList>
            <consortium name="Ensembl"/>
        </authorList>
    </citation>
    <scope>IDENTIFICATION</scope>
</reference>
<feature type="chain" id="PRO_5025567497" evidence="1">
    <location>
        <begin position="16"/>
        <end position="115"/>
    </location>
</feature>
<reference evidence="2" key="1">
    <citation type="submission" date="2025-08" db="UniProtKB">
        <authorList>
            <consortium name="Ensembl"/>
        </authorList>
    </citation>
    <scope>IDENTIFICATION</scope>
</reference>
<proteinExistence type="predicted"/>
<evidence type="ECO:0000313" key="3">
    <source>
        <dbReference type="Proteomes" id="UP000472273"/>
    </source>
</evidence>
<accession>A0A670ZAC5</accession>
<keyword evidence="1" id="KW-0732">Signal</keyword>
<dbReference type="AlphaFoldDB" id="A0A670ZAC5"/>
<organism evidence="2 3">
    <name type="scientific">Pseudonaja textilis</name>
    <name type="common">Eastern brown snake</name>
    <dbReference type="NCBI Taxonomy" id="8673"/>
    <lineage>
        <taxon>Eukaryota</taxon>
        <taxon>Metazoa</taxon>
        <taxon>Chordata</taxon>
        <taxon>Craniata</taxon>
        <taxon>Vertebrata</taxon>
        <taxon>Euteleostomi</taxon>
        <taxon>Lepidosauria</taxon>
        <taxon>Squamata</taxon>
        <taxon>Bifurcata</taxon>
        <taxon>Unidentata</taxon>
        <taxon>Episquamata</taxon>
        <taxon>Toxicofera</taxon>
        <taxon>Serpentes</taxon>
        <taxon>Colubroidea</taxon>
        <taxon>Elapidae</taxon>
        <taxon>Hydrophiinae</taxon>
        <taxon>Pseudonaja</taxon>
    </lineage>
</organism>
<evidence type="ECO:0000313" key="2">
    <source>
        <dbReference type="Ensembl" id="ENSPTXP00000017976.1"/>
    </source>
</evidence>
<evidence type="ECO:0000256" key="1">
    <source>
        <dbReference type="SAM" id="SignalP"/>
    </source>
</evidence>
<sequence>MLLQHNLFCLTSALASTPRDTPWPSSQKEAPSEGWPIILLQKQHLHPLLPFNCTTPVPEESASGAKSPAFSTLAPTCPGHFQRLPHLRLFCCCLTQPGPLLGWEVQSCQPIIMSH</sequence>
<name>A0A670ZAC5_PSETE</name>
<dbReference type="Ensembl" id="ENSPTXT00000018515.1">
    <property type="protein sequence ID" value="ENSPTXP00000017976.1"/>
    <property type="gene ID" value="ENSPTXG00000012351.1"/>
</dbReference>
<protein>
    <submittedName>
        <fullName evidence="2">Uncharacterized protein</fullName>
    </submittedName>
</protein>
<feature type="signal peptide" evidence="1">
    <location>
        <begin position="1"/>
        <end position="15"/>
    </location>
</feature>
<dbReference type="Proteomes" id="UP000472273">
    <property type="component" value="Unplaced"/>
</dbReference>